<keyword evidence="3" id="KW-1185">Reference proteome</keyword>
<feature type="region of interest" description="Disordered" evidence="1">
    <location>
        <begin position="258"/>
        <end position="309"/>
    </location>
</feature>
<dbReference type="Proteomes" id="UP000009027">
    <property type="component" value="Unassembled WGS sequence"/>
</dbReference>
<feature type="compositionally biased region" description="Polar residues" evidence="1">
    <location>
        <begin position="258"/>
        <end position="268"/>
    </location>
</feature>
<dbReference type="AlphaFoldDB" id="F9WNE8"/>
<proteinExistence type="predicted"/>
<dbReference type="EMBL" id="CAEX01002522">
    <property type="protein sequence ID" value="CCD19066.1"/>
    <property type="molecule type" value="Genomic_DNA"/>
</dbReference>
<name>F9WNE8_TRYVY</name>
<dbReference type="VEuPathDB" id="TriTrypDB:TvY486_0017750"/>
<sequence length="309" mass="32529">MTLQNAPDNAQLLRSPSLPKISSTLVLTSLRVRGLASPLRNQPLVANLVVGQCSILTDTLKPLPSSCENSLSPSVPHAHEATTGDKECTGPQANHVLGLEPLCCVFPLLDEKHCGTGDGNVEHDGLFLGLREVVGTTFLGTAMCTLSGMWVPLQPCGGEVQLTFRVNEQRAKREKNSPVSQPISGEPSPPLEAQQQLQHQEQEQEEVKLATPICLDAPSNLQSHFSPTALVQEEAAPLIALSNCQGAGEKAVSSASSACRADSTQSAKCESPNKKESHATGCAGALPNSGRPMSSKSPSPERFASSALS</sequence>
<accession>F9WNE8</accession>
<organism evidence="2 3">
    <name type="scientific">Trypanosoma vivax (strain Y486)</name>
    <dbReference type="NCBI Taxonomy" id="1055687"/>
    <lineage>
        <taxon>Eukaryota</taxon>
        <taxon>Discoba</taxon>
        <taxon>Euglenozoa</taxon>
        <taxon>Kinetoplastea</taxon>
        <taxon>Metakinetoplastina</taxon>
        <taxon>Trypanosomatida</taxon>
        <taxon>Trypanosomatidae</taxon>
        <taxon>Trypanosoma</taxon>
        <taxon>Duttonella</taxon>
    </lineage>
</organism>
<gene>
    <name evidence="2" type="ORF">TvY486_0017750</name>
</gene>
<evidence type="ECO:0000256" key="1">
    <source>
        <dbReference type="SAM" id="MobiDB-lite"/>
    </source>
</evidence>
<evidence type="ECO:0000313" key="3">
    <source>
        <dbReference type="Proteomes" id="UP000009027"/>
    </source>
</evidence>
<feature type="non-terminal residue" evidence="2">
    <location>
        <position position="309"/>
    </location>
</feature>
<protein>
    <submittedName>
        <fullName evidence="2">Uncharacterized protein</fullName>
    </submittedName>
</protein>
<feature type="region of interest" description="Disordered" evidence="1">
    <location>
        <begin position="170"/>
        <end position="207"/>
    </location>
</feature>
<evidence type="ECO:0000313" key="2">
    <source>
        <dbReference type="EMBL" id="CCD19066.1"/>
    </source>
</evidence>
<reference evidence="2 3" key="1">
    <citation type="journal article" date="2012" name="Proc. Natl. Acad. Sci. U.S.A.">
        <title>Antigenic diversity is generated by distinct evolutionary mechanisms in African trypanosome species.</title>
        <authorList>
            <person name="Jackson A.P."/>
            <person name="Berry A."/>
            <person name="Aslett M."/>
            <person name="Allison H.C."/>
            <person name="Burton P."/>
            <person name="Vavrova-Anderson J."/>
            <person name="Brown R."/>
            <person name="Browne H."/>
            <person name="Corton N."/>
            <person name="Hauser H."/>
            <person name="Gamble J."/>
            <person name="Gilderthorp R."/>
            <person name="Marcello L."/>
            <person name="McQuillan J."/>
            <person name="Otto T.D."/>
            <person name="Quail M.A."/>
            <person name="Sanders M.J."/>
            <person name="van Tonder A."/>
            <person name="Ginger M.L."/>
            <person name="Field M.C."/>
            <person name="Barry J.D."/>
            <person name="Hertz-Fowler C."/>
            <person name="Berriman M."/>
        </authorList>
    </citation>
    <scope>NUCLEOTIDE SEQUENCE</scope>
    <source>
        <strain evidence="2 3">Y486</strain>
    </source>
</reference>